<comment type="subcellular location">
    <subcellularLocation>
        <location evidence="1">Endoplasmic reticulum membrane</location>
        <topology evidence="1">Multi-pass membrane protein</topology>
    </subcellularLocation>
</comment>
<keyword evidence="7 9" id="KW-0472">Membrane</keyword>
<evidence type="ECO:0000256" key="8">
    <source>
        <dbReference type="ARBA" id="ARBA00045608"/>
    </source>
</evidence>
<dbReference type="GO" id="GO:0045047">
    <property type="term" value="P:protein targeting to ER"/>
    <property type="evidence" value="ECO:0007669"/>
    <property type="project" value="TreeGrafter"/>
</dbReference>
<dbReference type="Pfam" id="PF06703">
    <property type="entry name" value="SPC25"/>
    <property type="match status" value="1"/>
</dbReference>
<evidence type="ECO:0000256" key="4">
    <source>
        <dbReference type="ARBA" id="ARBA00022692"/>
    </source>
</evidence>
<evidence type="ECO:0000256" key="1">
    <source>
        <dbReference type="ARBA" id="ARBA00004477"/>
    </source>
</evidence>
<feature type="transmembrane region" description="Helical" evidence="9">
    <location>
        <begin position="82"/>
        <end position="104"/>
    </location>
</feature>
<comment type="similarity">
    <text evidence="2">Belongs to the SPCS2 family.</text>
</comment>
<keyword evidence="5" id="KW-0256">Endoplasmic reticulum</keyword>
<dbReference type="InParanoid" id="A0A1X2H8T2"/>
<sequence length="194" mass="21989">MSEHDTQKDASSESEPVQITKYDGTQVKNALDDEVRRYYALSFEQGHLHTDIKLLLGYFSAALAAGAFAYEYYTSFEVAKPMVAVSVGVYWVTQLILFCYTTFVEKNEIFIGYKNDKSGQRLGIMTAASKVEKYSSDYHLTLKYTDQRGSAHAQHQFTKSVAAWFTEDGTLDKAAFDKDLEQHVTALFHHAHQD</sequence>
<dbReference type="AlphaFoldDB" id="A0A1X2H8T2"/>
<evidence type="ECO:0000313" key="11">
    <source>
        <dbReference type="Proteomes" id="UP000242180"/>
    </source>
</evidence>
<proteinExistence type="inferred from homology"/>
<reference evidence="10 11" key="1">
    <citation type="submission" date="2016-07" db="EMBL/GenBank/DDBJ databases">
        <title>Pervasive Adenine N6-methylation of Active Genes in Fungi.</title>
        <authorList>
            <consortium name="DOE Joint Genome Institute"/>
            <person name="Mondo S.J."/>
            <person name="Dannebaum R.O."/>
            <person name="Kuo R.C."/>
            <person name="Labutti K."/>
            <person name="Haridas S."/>
            <person name="Kuo A."/>
            <person name="Salamov A."/>
            <person name="Ahrendt S.R."/>
            <person name="Lipzen A."/>
            <person name="Sullivan W."/>
            <person name="Andreopoulos W.B."/>
            <person name="Clum A."/>
            <person name="Lindquist E."/>
            <person name="Daum C."/>
            <person name="Ramamoorthy G.K."/>
            <person name="Gryganskyi A."/>
            <person name="Culley D."/>
            <person name="Magnuson J.K."/>
            <person name="James T.Y."/>
            <person name="O'Malley M.A."/>
            <person name="Stajich J.E."/>
            <person name="Spatafora J.W."/>
            <person name="Visel A."/>
            <person name="Grigoriev I.V."/>
        </authorList>
    </citation>
    <scope>NUCLEOTIDE SEQUENCE [LARGE SCALE GENOMIC DNA]</scope>
    <source>
        <strain evidence="10 11">NRRL 2496</strain>
    </source>
</reference>
<evidence type="ECO:0000313" key="10">
    <source>
        <dbReference type="EMBL" id="ORY94963.1"/>
    </source>
</evidence>
<dbReference type="OMA" id="KHACDDA"/>
<name>A0A1X2H8T2_SYNRA</name>
<keyword evidence="6 9" id="KW-1133">Transmembrane helix</keyword>
<gene>
    <name evidence="10" type="ORF">BCR43DRAFT_526084</name>
</gene>
<accession>A0A1X2H8T2</accession>
<dbReference type="GO" id="GO:0005787">
    <property type="term" value="C:signal peptidase complex"/>
    <property type="evidence" value="ECO:0007669"/>
    <property type="project" value="InterPro"/>
</dbReference>
<feature type="transmembrane region" description="Helical" evidence="9">
    <location>
        <begin position="52"/>
        <end position="70"/>
    </location>
</feature>
<dbReference type="STRING" id="13706.A0A1X2H8T2"/>
<dbReference type="OrthoDB" id="29558at2759"/>
<dbReference type="EMBL" id="MCGN01000007">
    <property type="protein sequence ID" value="ORY94963.1"/>
    <property type="molecule type" value="Genomic_DNA"/>
</dbReference>
<evidence type="ECO:0000256" key="5">
    <source>
        <dbReference type="ARBA" id="ARBA00022824"/>
    </source>
</evidence>
<evidence type="ECO:0000256" key="6">
    <source>
        <dbReference type="ARBA" id="ARBA00022989"/>
    </source>
</evidence>
<comment type="caution">
    <text evidence="10">The sequence shown here is derived from an EMBL/GenBank/DDBJ whole genome shotgun (WGS) entry which is preliminary data.</text>
</comment>
<dbReference type="FunCoup" id="A0A1X2H8T2">
    <property type="interactions" value="66"/>
</dbReference>
<keyword evidence="11" id="KW-1185">Reference proteome</keyword>
<dbReference type="InterPro" id="IPR009582">
    <property type="entry name" value="Spc2/SPCS2"/>
</dbReference>
<dbReference type="Proteomes" id="UP000242180">
    <property type="component" value="Unassembled WGS sequence"/>
</dbReference>
<comment type="function">
    <text evidence="8">Component of the signal peptidase complex (SPC) which catalyzes the cleavage of N-terminal signal sequences from nascent proteins as they are translocated into the lumen of the endoplasmic reticulum. Enhances the enzymatic activity of SPC and facilitates the interactions between different components of the translocation site.</text>
</comment>
<dbReference type="PANTHER" id="PTHR13085:SF0">
    <property type="entry name" value="SIGNAL PEPTIDASE COMPLEX SUBUNIT 2"/>
    <property type="match status" value="1"/>
</dbReference>
<evidence type="ECO:0000256" key="7">
    <source>
        <dbReference type="ARBA" id="ARBA00023136"/>
    </source>
</evidence>
<dbReference type="GO" id="GO:0006465">
    <property type="term" value="P:signal peptide processing"/>
    <property type="evidence" value="ECO:0007669"/>
    <property type="project" value="InterPro"/>
</dbReference>
<organism evidence="10 11">
    <name type="scientific">Syncephalastrum racemosum</name>
    <name type="common">Filamentous fungus</name>
    <dbReference type="NCBI Taxonomy" id="13706"/>
    <lineage>
        <taxon>Eukaryota</taxon>
        <taxon>Fungi</taxon>
        <taxon>Fungi incertae sedis</taxon>
        <taxon>Mucoromycota</taxon>
        <taxon>Mucoromycotina</taxon>
        <taxon>Mucoromycetes</taxon>
        <taxon>Mucorales</taxon>
        <taxon>Syncephalastraceae</taxon>
        <taxon>Syncephalastrum</taxon>
    </lineage>
</organism>
<evidence type="ECO:0000256" key="9">
    <source>
        <dbReference type="SAM" id="Phobius"/>
    </source>
</evidence>
<keyword evidence="4 9" id="KW-0812">Transmembrane</keyword>
<protein>
    <recommendedName>
        <fullName evidence="3">Signal peptidase complex subunit 2</fullName>
    </recommendedName>
</protein>
<dbReference type="PANTHER" id="PTHR13085">
    <property type="entry name" value="MICROSOMAL SIGNAL PEPTIDASE 25 KDA SUBUNIT"/>
    <property type="match status" value="1"/>
</dbReference>
<evidence type="ECO:0000256" key="3">
    <source>
        <dbReference type="ARBA" id="ARBA00017057"/>
    </source>
</evidence>
<evidence type="ECO:0000256" key="2">
    <source>
        <dbReference type="ARBA" id="ARBA00007324"/>
    </source>
</evidence>